<dbReference type="Proteomes" id="UP001153709">
    <property type="component" value="Chromosome 9"/>
</dbReference>
<name>A0A9N9TDK6_DIABA</name>
<dbReference type="Pfam" id="PF00059">
    <property type="entry name" value="Lectin_C"/>
    <property type="match status" value="1"/>
</dbReference>
<protein>
    <recommendedName>
        <fullName evidence="2">C-type lectin domain-containing protein</fullName>
    </recommendedName>
</protein>
<dbReference type="InterPro" id="IPR016186">
    <property type="entry name" value="C-type_lectin-like/link_sf"/>
</dbReference>
<evidence type="ECO:0000313" key="4">
    <source>
        <dbReference type="Proteomes" id="UP001153709"/>
    </source>
</evidence>
<feature type="signal peptide" evidence="1">
    <location>
        <begin position="1"/>
        <end position="27"/>
    </location>
</feature>
<feature type="domain" description="C-type lectin" evidence="2">
    <location>
        <begin position="56"/>
        <end position="177"/>
    </location>
</feature>
<dbReference type="SUPFAM" id="SSF56436">
    <property type="entry name" value="C-type lectin-like"/>
    <property type="match status" value="1"/>
</dbReference>
<evidence type="ECO:0000259" key="2">
    <source>
        <dbReference type="PROSITE" id="PS50041"/>
    </source>
</evidence>
<keyword evidence="1" id="KW-0732">Signal</keyword>
<sequence>MRLRLTKMKSLILVVLFVLFNVQMDNAQFGRSLRRPSKARVGHPSLPAPTELYTLYYFGHKQKLTWLEAMQHCKLLNMDLVAIESKEEHDFIHAFLDKNLNNKYDYWFWTSGTTLAHNKWAWLSTGRPVTYTNWEGTQPDNCNGTEHVLQLKYGKTYGRKLVWNDLNQHELLHVLCEARVSKSEADLVHQVCNSADSLTVLRPLYTYY</sequence>
<dbReference type="OrthoDB" id="538816at2759"/>
<dbReference type="AlphaFoldDB" id="A0A9N9TDK6"/>
<reference evidence="3" key="1">
    <citation type="submission" date="2022-01" db="EMBL/GenBank/DDBJ databases">
        <authorList>
            <person name="King R."/>
        </authorList>
    </citation>
    <scope>NUCLEOTIDE SEQUENCE</scope>
</reference>
<dbReference type="InterPro" id="IPR001304">
    <property type="entry name" value="C-type_lectin-like"/>
</dbReference>
<keyword evidence="4" id="KW-1185">Reference proteome</keyword>
<gene>
    <name evidence="3" type="ORF">DIABBA_LOCUS13601</name>
</gene>
<accession>A0A9N9TDK6</accession>
<dbReference type="SMART" id="SM00034">
    <property type="entry name" value="CLECT"/>
    <property type="match status" value="1"/>
</dbReference>
<feature type="chain" id="PRO_5040259946" description="C-type lectin domain-containing protein" evidence="1">
    <location>
        <begin position="28"/>
        <end position="208"/>
    </location>
</feature>
<dbReference type="PANTHER" id="PTHR22803">
    <property type="entry name" value="MANNOSE, PHOSPHOLIPASE, LECTIN RECEPTOR RELATED"/>
    <property type="match status" value="1"/>
</dbReference>
<proteinExistence type="predicted"/>
<dbReference type="EMBL" id="OU898284">
    <property type="protein sequence ID" value="CAG9840998.1"/>
    <property type="molecule type" value="Genomic_DNA"/>
</dbReference>
<evidence type="ECO:0000313" key="3">
    <source>
        <dbReference type="EMBL" id="CAG9840998.1"/>
    </source>
</evidence>
<dbReference type="InterPro" id="IPR016187">
    <property type="entry name" value="CTDL_fold"/>
</dbReference>
<organism evidence="3 4">
    <name type="scientific">Diabrotica balteata</name>
    <name type="common">Banded cucumber beetle</name>
    <dbReference type="NCBI Taxonomy" id="107213"/>
    <lineage>
        <taxon>Eukaryota</taxon>
        <taxon>Metazoa</taxon>
        <taxon>Ecdysozoa</taxon>
        <taxon>Arthropoda</taxon>
        <taxon>Hexapoda</taxon>
        <taxon>Insecta</taxon>
        <taxon>Pterygota</taxon>
        <taxon>Neoptera</taxon>
        <taxon>Endopterygota</taxon>
        <taxon>Coleoptera</taxon>
        <taxon>Polyphaga</taxon>
        <taxon>Cucujiformia</taxon>
        <taxon>Chrysomeloidea</taxon>
        <taxon>Chrysomelidae</taxon>
        <taxon>Galerucinae</taxon>
        <taxon>Diabroticina</taxon>
        <taxon>Diabroticites</taxon>
        <taxon>Diabrotica</taxon>
    </lineage>
</organism>
<dbReference type="CDD" id="cd00037">
    <property type="entry name" value="CLECT"/>
    <property type="match status" value="1"/>
</dbReference>
<dbReference type="PROSITE" id="PS50041">
    <property type="entry name" value="C_TYPE_LECTIN_2"/>
    <property type="match status" value="1"/>
</dbReference>
<evidence type="ECO:0000256" key="1">
    <source>
        <dbReference type="SAM" id="SignalP"/>
    </source>
</evidence>
<dbReference type="InterPro" id="IPR050111">
    <property type="entry name" value="C-type_lectin/snaclec_domain"/>
</dbReference>
<dbReference type="Gene3D" id="3.10.100.10">
    <property type="entry name" value="Mannose-Binding Protein A, subunit A"/>
    <property type="match status" value="1"/>
</dbReference>